<dbReference type="PROSITE" id="PS51123">
    <property type="entry name" value="OMPA_2"/>
    <property type="match status" value="1"/>
</dbReference>
<feature type="transmembrane region" description="Helical" evidence="4">
    <location>
        <begin position="155"/>
        <end position="179"/>
    </location>
</feature>
<name>F4GEP2_ALIDK</name>
<dbReference type="Pfam" id="PF05650">
    <property type="entry name" value="DUF802"/>
    <property type="match status" value="1"/>
</dbReference>
<evidence type="ECO:0000256" key="4">
    <source>
        <dbReference type="SAM" id="Phobius"/>
    </source>
</evidence>
<dbReference type="InterPro" id="IPR036737">
    <property type="entry name" value="OmpA-like_sf"/>
</dbReference>
<feature type="domain" description="OmpA-like" evidence="5">
    <location>
        <begin position="777"/>
        <end position="907"/>
    </location>
</feature>
<dbReference type="InterPro" id="IPR006665">
    <property type="entry name" value="OmpA-like"/>
</dbReference>
<evidence type="ECO:0000313" key="7">
    <source>
        <dbReference type="Proteomes" id="UP000007938"/>
    </source>
</evidence>
<feature type="compositionally biased region" description="Basic residues" evidence="3">
    <location>
        <begin position="602"/>
        <end position="626"/>
    </location>
</feature>
<feature type="compositionally biased region" description="Basic and acidic residues" evidence="3">
    <location>
        <begin position="890"/>
        <end position="900"/>
    </location>
</feature>
<gene>
    <name evidence="6" type="ordered locus">Alide2_1444</name>
</gene>
<reference evidence="6 7" key="2">
    <citation type="submission" date="2011-04" db="EMBL/GenBank/DDBJ databases">
        <title>Complete sequence of chromosome of Alicycliphilus denitrificans K601.</title>
        <authorList>
            <consortium name="US DOE Joint Genome Institute"/>
            <person name="Lucas S."/>
            <person name="Han J."/>
            <person name="Lapidus A."/>
            <person name="Cheng J.-F."/>
            <person name="Goodwin L."/>
            <person name="Pitluck S."/>
            <person name="Peters L."/>
            <person name="Zeytun A."/>
            <person name="Detter J.C."/>
            <person name="Han C."/>
            <person name="Tapia R."/>
            <person name="Land M."/>
            <person name="Hauser L."/>
            <person name="Kyrpides N."/>
            <person name="Ivanova N."/>
            <person name="Mikhailova N."/>
            <person name="Pagani I."/>
            <person name="Oosterkamp M."/>
            <person name="Pieper D."/>
            <person name="van Berkel W."/>
            <person name="Langenhoff A."/>
            <person name="Smidt H."/>
            <person name="Stams A."/>
            <person name="Woyke T."/>
        </authorList>
    </citation>
    <scope>NUCLEOTIDE SEQUENCE [LARGE SCALE GENOMIC DNA]</scope>
    <source>
        <strain evidence="7">DSM 14773 / CIP 107495 / K601</strain>
    </source>
</reference>
<dbReference type="PANTHER" id="PTHR30329:SF21">
    <property type="entry name" value="LIPOPROTEIN YIAD-RELATED"/>
    <property type="match status" value="1"/>
</dbReference>
<feature type="transmembrane region" description="Helical" evidence="4">
    <location>
        <begin position="111"/>
        <end position="135"/>
    </location>
</feature>
<protein>
    <submittedName>
        <fullName evidence="6">OmpA/MotB domain protein</fullName>
    </submittedName>
</protein>
<dbReference type="HOGENOM" id="CLU_318767_0_0_4"/>
<dbReference type="Gene3D" id="3.30.1330.60">
    <property type="entry name" value="OmpA-like domain"/>
    <property type="match status" value="1"/>
</dbReference>
<evidence type="ECO:0000313" key="6">
    <source>
        <dbReference type="EMBL" id="AEB83844.1"/>
    </source>
</evidence>
<accession>F4GEP2</accession>
<keyword evidence="4" id="KW-0812">Transmembrane</keyword>
<dbReference type="Pfam" id="PF00691">
    <property type="entry name" value="OmpA"/>
    <property type="match status" value="1"/>
</dbReference>
<feature type="compositionally biased region" description="Basic and acidic residues" evidence="3">
    <location>
        <begin position="666"/>
        <end position="681"/>
    </location>
</feature>
<feature type="region of interest" description="Disordered" evidence="3">
    <location>
        <begin position="582"/>
        <end position="687"/>
    </location>
</feature>
<feature type="transmembrane region" description="Helical" evidence="4">
    <location>
        <begin position="32"/>
        <end position="50"/>
    </location>
</feature>
<proteinExistence type="predicted"/>
<keyword evidence="2" id="KW-0175">Coiled coil</keyword>
<dbReference type="InterPro" id="IPR008520">
    <property type="entry name" value="DUF802"/>
</dbReference>
<sequence length="912" mass="96422">MTKLFSLAAFAAGLATVGWVGAGYLQAQPLALAIIVLIAAFYLLGSWELLRFSRATEALAGALGALSQPPARLDDWLATLPAALRDAVRQRVEGARAGLPGPVLASYLSGLLVLLGMLGTFGGMVVALNGTGAALAGADGLDAMRDALSAPVRGLGLAFGTSVAGVAASAMLGLMTALCRRERIRAARQLDAAAAGPLRPFSSQHQREASLRLLEQQAGAMPQVVDRLQDCMAALERQQQALGERLAAEQRRFYSETEAAYTALAATVQRTLADTAAQSAAQAGAAIQPATEATLAALARESTRLQESMAQQVGRQLDAMAERFGEATIAVSTQWTSALAEHRSTGEATAQALGDALARFTQGFEQRTTELATGLAQQLLHQSEAQAARWDEALARQASEGAQLAERQQQALQAATDGLARHAAALQVSVDQAHEGLQTRLAAQEEQRLARWTQALQSVAATLVDEWRQAGAQAAAQHQQTGDALARAADDIARHMQAQAQGTLDEVQRLVHAAAEAPRAAAQAMGELRQQITDSIARDNAMLDERARLLETLSTLLGAAGRAADEQRSAIDALVAQAAGAMERAGGRVRRDARHAGGPPGRRGRAGRRRRHRGREPGRGLRRRGAALRPGQRADARAAAAHRGRHGQVARAQRRAARLLRGPGARGDRAERGCAKADHRRPAAGGRAACRGERGMTVHAGGELDDGLEPAAPVWAVFGDLMGGALGAFALILVCALGMQMELAERLKTEQRQRAEQARRLTTLEQALAGPLAAGRVTLQDGRIGISGSVLFAFNSDELQPEGRQLLRSLSAPLAAYLRERGEILMVSGFTDDRPMRGGGGNARFADNWELSAQRALTVTRALIDEGIPSAQVFAAAFGAEQAVASNADAEGRARNRRVEMAPMPRPARRVQ</sequence>
<evidence type="ECO:0000259" key="5">
    <source>
        <dbReference type="PROSITE" id="PS51123"/>
    </source>
</evidence>
<feature type="coiled-coil region" evidence="2">
    <location>
        <begin position="225"/>
        <end position="252"/>
    </location>
</feature>
<feature type="region of interest" description="Disordered" evidence="3">
    <location>
        <begin position="889"/>
        <end position="912"/>
    </location>
</feature>
<evidence type="ECO:0000256" key="2">
    <source>
        <dbReference type="SAM" id="Coils"/>
    </source>
</evidence>
<dbReference type="STRING" id="596154.Alide2_1444"/>
<dbReference type="AlphaFoldDB" id="F4GEP2"/>
<reference evidence="6 7" key="1">
    <citation type="journal article" date="2011" name="J. Bacteriol.">
        <title>Genome Sequences of Alicycliphilus denitrificans Strains BC and K601T.</title>
        <authorList>
            <person name="Oosterkamp M.J."/>
            <person name="Veuskens T."/>
            <person name="Plugge C.M."/>
            <person name="Langenhoff A.A."/>
            <person name="Gerritse J."/>
            <person name="van Berkel W.J."/>
            <person name="Pieper D.H."/>
            <person name="Junca H."/>
            <person name="Goodwin L.A."/>
            <person name="Daligault H.E."/>
            <person name="Bruce D.C."/>
            <person name="Detter J.C."/>
            <person name="Tapia R."/>
            <person name="Han C.S."/>
            <person name="Land M.L."/>
            <person name="Hauser L.J."/>
            <person name="Smidt H."/>
            <person name="Stams A.J."/>
        </authorList>
    </citation>
    <scope>NUCLEOTIDE SEQUENCE [LARGE SCALE GENOMIC DNA]</scope>
    <source>
        <strain evidence="7">DSM 14773 / CIP 107495 / K601</strain>
    </source>
</reference>
<dbReference type="NCBIfam" id="NF006547">
    <property type="entry name" value="PRK09040.1"/>
    <property type="match status" value="1"/>
</dbReference>
<evidence type="ECO:0000256" key="3">
    <source>
        <dbReference type="SAM" id="MobiDB-lite"/>
    </source>
</evidence>
<dbReference type="KEGG" id="adk:Alide2_1444"/>
<keyword evidence="1 4" id="KW-0472">Membrane</keyword>
<evidence type="ECO:0000256" key="1">
    <source>
        <dbReference type="PROSITE-ProRule" id="PRU00473"/>
    </source>
</evidence>
<dbReference type="Proteomes" id="UP000007938">
    <property type="component" value="Chromosome"/>
</dbReference>
<feature type="compositionally biased region" description="Low complexity" evidence="3">
    <location>
        <begin position="627"/>
        <end position="639"/>
    </location>
</feature>
<dbReference type="PANTHER" id="PTHR30329">
    <property type="entry name" value="STATOR ELEMENT OF FLAGELLAR MOTOR COMPLEX"/>
    <property type="match status" value="1"/>
</dbReference>
<organism evidence="6 7">
    <name type="scientific">Alicycliphilus denitrificans (strain DSM 14773 / CIP 107495 / K601)</name>
    <dbReference type="NCBI Taxonomy" id="596154"/>
    <lineage>
        <taxon>Bacteria</taxon>
        <taxon>Pseudomonadati</taxon>
        <taxon>Pseudomonadota</taxon>
        <taxon>Betaproteobacteria</taxon>
        <taxon>Burkholderiales</taxon>
        <taxon>Comamonadaceae</taxon>
        <taxon>Alicycliphilus</taxon>
    </lineage>
</organism>
<dbReference type="eggNOG" id="COG1360">
    <property type="taxonomic scope" value="Bacteria"/>
</dbReference>
<dbReference type="SUPFAM" id="SSF103088">
    <property type="entry name" value="OmpA-like"/>
    <property type="match status" value="1"/>
</dbReference>
<keyword evidence="7" id="KW-1185">Reference proteome</keyword>
<feature type="compositionally biased region" description="Basic residues" evidence="3">
    <location>
        <begin position="640"/>
        <end position="658"/>
    </location>
</feature>
<dbReference type="GO" id="GO:0016020">
    <property type="term" value="C:membrane"/>
    <property type="evidence" value="ECO:0007669"/>
    <property type="project" value="UniProtKB-UniRule"/>
</dbReference>
<dbReference type="CDD" id="cd07185">
    <property type="entry name" value="OmpA_C-like"/>
    <property type="match status" value="1"/>
</dbReference>
<dbReference type="InterPro" id="IPR050330">
    <property type="entry name" value="Bact_OuterMem_StrucFunc"/>
</dbReference>
<keyword evidence="4" id="KW-1133">Transmembrane helix</keyword>
<dbReference type="EMBL" id="CP002657">
    <property type="protein sequence ID" value="AEB83844.1"/>
    <property type="molecule type" value="Genomic_DNA"/>
</dbReference>